<evidence type="ECO:0000256" key="6">
    <source>
        <dbReference type="ARBA" id="ARBA00022857"/>
    </source>
</evidence>
<comment type="similarity">
    <text evidence="2 10">Belongs to the ketopantoate reductase family.</text>
</comment>
<dbReference type="Pfam" id="PF02558">
    <property type="entry name" value="ApbA"/>
    <property type="match status" value="1"/>
</dbReference>
<evidence type="ECO:0000256" key="2">
    <source>
        <dbReference type="ARBA" id="ARBA00007870"/>
    </source>
</evidence>
<dbReference type="InterPro" id="IPR003710">
    <property type="entry name" value="ApbA"/>
</dbReference>
<dbReference type="SUPFAM" id="SSF48179">
    <property type="entry name" value="6-phosphogluconate dehydrogenase C-terminal domain-like"/>
    <property type="match status" value="1"/>
</dbReference>
<dbReference type="PANTHER" id="PTHR43765:SF2">
    <property type="entry name" value="2-DEHYDROPANTOATE 2-REDUCTASE"/>
    <property type="match status" value="1"/>
</dbReference>
<name>A0ABW8NEN1_9GAMM</name>
<proteinExistence type="inferred from homology"/>
<dbReference type="GO" id="GO:0008677">
    <property type="term" value="F:2-dehydropantoate 2-reductase activity"/>
    <property type="evidence" value="ECO:0007669"/>
    <property type="project" value="UniProtKB-EC"/>
</dbReference>
<keyword evidence="5 10" id="KW-0566">Pantothenate biosynthesis</keyword>
<comment type="catalytic activity">
    <reaction evidence="9 10">
        <text>(R)-pantoate + NADP(+) = 2-dehydropantoate + NADPH + H(+)</text>
        <dbReference type="Rhea" id="RHEA:16233"/>
        <dbReference type="ChEBI" id="CHEBI:11561"/>
        <dbReference type="ChEBI" id="CHEBI:15378"/>
        <dbReference type="ChEBI" id="CHEBI:15980"/>
        <dbReference type="ChEBI" id="CHEBI:57783"/>
        <dbReference type="ChEBI" id="CHEBI:58349"/>
        <dbReference type="EC" id="1.1.1.169"/>
    </reaction>
</comment>
<dbReference type="SUPFAM" id="SSF51735">
    <property type="entry name" value="NAD(P)-binding Rossmann-fold domains"/>
    <property type="match status" value="1"/>
</dbReference>
<evidence type="ECO:0000256" key="3">
    <source>
        <dbReference type="ARBA" id="ARBA00013014"/>
    </source>
</evidence>
<sequence length="318" mass="35960">MSLSIGLLGLGAIGTVMASYWRQHTVFVLGRCAAALQHAHTEHQYKHKRSLTYGPAILNQHPEWPEALTLSLPQWNHQRLDWLVVTTKAGDTLEALLPYASQLHRVERILLLQNGMGQHEQLAHWLKKQGLPCELWRGTSTDGAYRLDKTRVMYAGLGHVWVGQHRSNPARLCTLPTSCRLPHTEVVTDILARQREKLAINAVINPLTAHYRCLNGELASNIRYRQQLQALATEVEQFFLQLGWPLQENLFDRVIQIALSTAQNRSSSLQDVLANKATELRHISGYLLTQANTSGIELPLTRALMDQVNDRTEHGKQF</sequence>
<reference evidence="13 14" key="1">
    <citation type="submission" date="2024-03" db="EMBL/GenBank/DDBJ databases">
        <title>High-quality draft genome sequence of Oceanobacter sp. wDCs-4.</title>
        <authorList>
            <person name="Dong C."/>
        </authorList>
    </citation>
    <scope>NUCLEOTIDE SEQUENCE [LARGE SCALE GENOMIC DNA]</scope>
    <source>
        <strain evidence="14">wDCs-4</strain>
    </source>
</reference>
<dbReference type="Gene3D" id="1.10.1040.10">
    <property type="entry name" value="N-(1-d-carboxylethyl)-l-norvaline Dehydrogenase, domain 2"/>
    <property type="match status" value="1"/>
</dbReference>
<evidence type="ECO:0000256" key="4">
    <source>
        <dbReference type="ARBA" id="ARBA00019465"/>
    </source>
</evidence>
<organism evidence="13 14">
    <name type="scientific">Oceanobacter antarcticus</name>
    <dbReference type="NCBI Taxonomy" id="3133425"/>
    <lineage>
        <taxon>Bacteria</taxon>
        <taxon>Pseudomonadati</taxon>
        <taxon>Pseudomonadota</taxon>
        <taxon>Gammaproteobacteria</taxon>
        <taxon>Oceanospirillales</taxon>
        <taxon>Oceanospirillaceae</taxon>
        <taxon>Oceanobacter</taxon>
    </lineage>
</organism>
<evidence type="ECO:0000313" key="14">
    <source>
        <dbReference type="Proteomes" id="UP001620597"/>
    </source>
</evidence>
<dbReference type="Pfam" id="PF08546">
    <property type="entry name" value="ApbA_C"/>
    <property type="match status" value="1"/>
</dbReference>
<feature type="domain" description="Ketopantoate reductase N-terminal" evidence="11">
    <location>
        <begin position="5"/>
        <end position="165"/>
    </location>
</feature>
<feature type="domain" description="Ketopantoate reductase C-terminal" evidence="12">
    <location>
        <begin position="189"/>
        <end position="309"/>
    </location>
</feature>
<evidence type="ECO:0000259" key="11">
    <source>
        <dbReference type="Pfam" id="PF02558"/>
    </source>
</evidence>
<evidence type="ECO:0000256" key="9">
    <source>
        <dbReference type="ARBA" id="ARBA00048793"/>
    </source>
</evidence>
<evidence type="ECO:0000256" key="7">
    <source>
        <dbReference type="ARBA" id="ARBA00023002"/>
    </source>
</evidence>
<gene>
    <name evidence="13" type="ORF">WG929_02935</name>
</gene>
<dbReference type="InterPro" id="IPR050838">
    <property type="entry name" value="Ketopantoate_reductase"/>
</dbReference>
<keyword evidence="14" id="KW-1185">Reference proteome</keyword>
<evidence type="ECO:0000256" key="5">
    <source>
        <dbReference type="ARBA" id="ARBA00022655"/>
    </source>
</evidence>
<dbReference type="InterPro" id="IPR008927">
    <property type="entry name" value="6-PGluconate_DH-like_C_sf"/>
</dbReference>
<keyword evidence="7 10" id="KW-0560">Oxidoreductase</keyword>
<dbReference type="PANTHER" id="PTHR43765">
    <property type="entry name" value="2-DEHYDROPANTOATE 2-REDUCTASE-RELATED"/>
    <property type="match status" value="1"/>
</dbReference>
<dbReference type="Proteomes" id="UP001620597">
    <property type="component" value="Unassembled WGS sequence"/>
</dbReference>
<comment type="caution">
    <text evidence="13">The sequence shown here is derived from an EMBL/GenBank/DDBJ whole genome shotgun (WGS) entry which is preliminary data.</text>
</comment>
<dbReference type="InterPro" id="IPR013752">
    <property type="entry name" value="KPA_reductase"/>
</dbReference>
<evidence type="ECO:0000313" key="13">
    <source>
        <dbReference type="EMBL" id="MFK4751356.1"/>
    </source>
</evidence>
<evidence type="ECO:0000256" key="10">
    <source>
        <dbReference type="RuleBase" id="RU362068"/>
    </source>
</evidence>
<protein>
    <recommendedName>
        <fullName evidence="4 10">2-dehydropantoate 2-reductase</fullName>
        <ecNumber evidence="3 10">1.1.1.169</ecNumber>
    </recommendedName>
    <alternativeName>
        <fullName evidence="8 10">Ketopantoate reductase</fullName>
    </alternativeName>
</protein>
<evidence type="ECO:0000256" key="1">
    <source>
        <dbReference type="ARBA" id="ARBA00004994"/>
    </source>
</evidence>
<dbReference type="InterPro" id="IPR013332">
    <property type="entry name" value="KPR_N"/>
</dbReference>
<evidence type="ECO:0000259" key="12">
    <source>
        <dbReference type="Pfam" id="PF08546"/>
    </source>
</evidence>
<dbReference type="InterPro" id="IPR013328">
    <property type="entry name" value="6PGD_dom2"/>
</dbReference>
<dbReference type="RefSeq" id="WP_416204828.1">
    <property type="nucleotide sequence ID" value="NZ_JBBKTX010000003.1"/>
</dbReference>
<keyword evidence="6 10" id="KW-0521">NADP</keyword>
<comment type="function">
    <text evidence="10">Catalyzes the NADPH-dependent reduction of ketopantoate into pantoic acid.</text>
</comment>
<accession>A0ABW8NEN1</accession>
<dbReference type="InterPro" id="IPR036291">
    <property type="entry name" value="NAD(P)-bd_dom_sf"/>
</dbReference>
<dbReference type="NCBIfam" id="TIGR00745">
    <property type="entry name" value="apbA_panE"/>
    <property type="match status" value="1"/>
</dbReference>
<comment type="pathway">
    <text evidence="1 10">Cofactor biosynthesis; (R)-pantothenate biosynthesis; (R)-pantoate from 3-methyl-2-oxobutanoate: step 2/2.</text>
</comment>
<dbReference type="Gene3D" id="3.40.50.720">
    <property type="entry name" value="NAD(P)-binding Rossmann-like Domain"/>
    <property type="match status" value="1"/>
</dbReference>
<dbReference type="EC" id="1.1.1.169" evidence="3 10"/>
<evidence type="ECO:0000256" key="8">
    <source>
        <dbReference type="ARBA" id="ARBA00032024"/>
    </source>
</evidence>
<dbReference type="EMBL" id="JBBKTX010000003">
    <property type="protein sequence ID" value="MFK4751356.1"/>
    <property type="molecule type" value="Genomic_DNA"/>
</dbReference>